<feature type="transmembrane region" description="Helical" evidence="2">
    <location>
        <begin position="162"/>
        <end position="181"/>
    </location>
</feature>
<feature type="region of interest" description="Disordered" evidence="1">
    <location>
        <begin position="222"/>
        <end position="247"/>
    </location>
</feature>
<accession>D8U286</accession>
<evidence type="ECO:0000313" key="3">
    <source>
        <dbReference type="EMBL" id="EFJ46022.1"/>
    </source>
</evidence>
<feature type="transmembrane region" description="Helical" evidence="2">
    <location>
        <begin position="187"/>
        <end position="208"/>
    </location>
</feature>
<dbReference type="GeneID" id="9627432"/>
<name>D8U286_VOLCA</name>
<dbReference type="AlphaFoldDB" id="D8U286"/>
<keyword evidence="4" id="KW-1185">Reference proteome</keyword>
<feature type="region of interest" description="Disordered" evidence="1">
    <location>
        <begin position="30"/>
        <end position="83"/>
    </location>
</feature>
<feature type="transmembrane region" description="Helical" evidence="2">
    <location>
        <begin position="341"/>
        <end position="361"/>
    </location>
</feature>
<evidence type="ECO:0000256" key="2">
    <source>
        <dbReference type="SAM" id="Phobius"/>
    </source>
</evidence>
<keyword evidence="2" id="KW-0472">Membrane</keyword>
<keyword evidence="2" id="KW-0812">Transmembrane</keyword>
<evidence type="ECO:0000256" key="1">
    <source>
        <dbReference type="SAM" id="MobiDB-lite"/>
    </source>
</evidence>
<reference evidence="3 4" key="1">
    <citation type="journal article" date="2010" name="Science">
        <title>Genomic analysis of organismal complexity in the multicellular green alga Volvox carteri.</title>
        <authorList>
            <person name="Prochnik S.E."/>
            <person name="Umen J."/>
            <person name="Nedelcu A.M."/>
            <person name="Hallmann A."/>
            <person name="Miller S.M."/>
            <person name="Nishii I."/>
            <person name="Ferris P."/>
            <person name="Kuo A."/>
            <person name="Mitros T."/>
            <person name="Fritz-Laylin L.K."/>
            <person name="Hellsten U."/>
            <person name="Chapman J."/>
            <person name="Simakov O."/>
            <person name="Rensing S.A."/>
            <person name="Terry A."/>
            <person name="Pangilinan J."/>
            <person name="Kapitonov V."/>
            <person name="Jurka J."/>
            <person name="Salamov A."/>
            <person name="Shapiro H."/>
            <person name="Schmutz J."/>
            <person name="Grimwood J."/>
            <person name="Lindquist E."/>
            <person name="Lucas S."/>
            <person name="Grigoriev I.V."/>
            <person name="Schmitt R."/>
            <person name="Kirk D."/>
            <person name="Rokhsar D.S."/>
        </authorList>
    </citation>
    <scope>NUCLEOTIDE SEQUENCE [LARGE SCALE GENOMIC DNA]</scope>
    <source>
        <strain evidence="4">f. Nagariensis / Eve</strain>
    </source>
</reference>
<dbReference type="InParanoid" id="D8U286"/>
<dbReference type="KEGG" id="vcn:VOLCADRAFT_93484"/>
<feature type="transmembrane region" description="Helical" evidence="2">
    <location>
        <begin position="308"/>
        <end position="329"/>
    </location>
</feature>
<dbReference type="EMBL" id="GL378353">
    <property type="protein sequence ID" value="EFJ46022.1"/>
    <property type="molecule type" value="Genomic_DNA"/>
</dbReference>
<feature type="transmembrane region" description="Helical" evidence="2">
    <location>
        <begin position="392"/>
        <end position="414"/>
    </location>
</feature>
<gene>
    <name evidence="3" type="ORF">VOLCADRAFT_93484</name>
</gene>
<feature type="region of interest" description="Disordered" evidence="1">
    <location>
        <begin position="109"/>
        <end position="130"/>
    </location>
</feature>
<proteinExistence type="predicted"/>
<dbReference type="RefSeq" id="XP_002952772.1">
    <property type="nucleotide sequence ID" value="XM_002952726.1"/>
</dbReference>
<feature type="transmembrane region" description="Helical" evidence="2">
    <location>
        <begin position="426"/>
        <end position="453"/>
    </location>
</feature>
<dbReference type="Proteomes" id="UP000001058">
    <property type="component" value="Unassembled WGS sequence"/>
</dbReference>
<organism evidence="4">
    <name type="scientific">Volvox carteri f. nagariensis</name>
    <dbReference type="NCBI Taxonomy" id="3068"/>
    <lineage>
        <taxon>Eukaryota</taxon>
        <taxon>Viridiplantae</taxon>
        <taxon>Chlorophyta</taxon>
        <taxon>core chlorophytes</taxon>
        <taxon>Chlorophyceae</taxon>
        <taxon>CS clade</taxon>
        <taxon>Chlamydomonadales</taxon>
        <taxon>Volvocaceae</taxon>
        <taxon>Volvox</taxon>
    </lineage>
</organism>
<sequence length="456" mass="46151">MTAFCGTILHHSCRGLHGVSFLRDSHHRRPAGLARTTSATTTAMTVDATTRDPPSCAHDPPSGRSPPPPTVTQPLEPSPHCWRMRTLPLPVKSIQSTTSNTTHVQVASATPDSDHIPPTSISPPGGNNTGVAAAAAEAEATAGGLSKTRVPAVVRRPDPDPAVAVALAAVALAVLPLLHLLRHAELAARGLTAVMAFSTAAAAAALPLTRPSQAVKPQVLYGHPGGAQHQKEGEEEEEGRNRCSQLQRQDHRVMARVAARVAATATATAAEAGAAVTHGSVSGSSCSDSGFPGVFILPLPRELALQPAALAVLLLPLLASVVAAAAAAVSGGSGIGGGGGGVSASTAWWRAAFCYAVALLVPSPGPHASRMASAAAAGVTVRRHRRQVLFRLLGIFALQGFRVVLLAVAYLAVVQASRGPAVAAPAAAVAAAAMAATGSFWALHAAGVLATVVHNS</sequence>
<feature type="compositionally biased region" description="Low complexity" evidence="1">
    <location>
        <begin position="31"/>
        <end position="48"/>
    </location>
</feature>
<keyword evidence="2" id="KW-1133">Transmembrane helix</keyword>
<evidence type="ECO:0000313" key="4">
    <source>
        <dbReference type="Proteomes" id="UP000001058"/>
    </source>
</evidence>
<protein>
    <submittedName>
        <fullName evidence="3">Uncharacterized protein</fullName>
    </submittedName>
</protein>